<dbReference type="PANTHER" id="PTHR43157:SF31">
    <property type="entry name" value="PHOSPHATIDYLINOSITOL-GLYCAN BIOSYNTHESIS CLASS F PROTEIN"/>
    <property type="match status" value="1"/>
</dbReference>
<keyword evidence="1" id="KW-0560">Oxidoreductase</keyword>
<dbReference type="EMBL" id="LAZR01049593">
    <property type="protein sequence ID" value="KKK89300.1"/>
    <property type="molecule type" value="Genomic_DNA"/>
</dbReference>
<dbReference type="PROSITE" id="PS00061">
    <property type="entry name" value="ADH_SHORT"/>
    <property type="match status" value="1"/>
</dbReference>
<evidence type="ECO:0000313" key="2">
    <source>
        <dbReference type="EMBL" id="KKK89300.1"/>
    </source>
</evidence>
<dbReference type="PANTHER" id="PTHR43157">
    <property type="entry name" value="PHOSPHATIDYLINOSITOL-GLYCAN BIOSYNTHESIS CLASS F PROTEIN-RELATED"/>
    <property type="match status" value="1"/>
</dbReference>
<dbReference type="GO" id="GO:0016491">
    <property type="term" value="F:oxidoreductase activity"/>
    <property type="evidence" value="ECO:0007669"/>
    <property type="project" value="UniProtKB-KW"/>
</dbReference>
<organism evidence="2">
    <name type="scientific">marine sediment metagenome</name>
    <dbReference type="NCBI Taxonomy" id="412755"/>
    <lineage>
        <taxon>unclassified sequences</taxon>
        <taxon>metagenomes</taxon>
        <taxon>ecological metagenomes</taxon>
    </lineage>
</organism>
<dbReference type="InterPro" id="IPR036291">
    <property type="entry name" value="NAD(P)-bd_dom_sf"/>
</dbReference>
<protein>
    <recommendedName>
        <fullName evidence="3">Short-chain dehydrogenase/reductase SDR</fullName>
    </recommendedName>
</protein>
<dbReference type="PRINTS" id="PR00080">
    <property type="entry name" value="SDRFAMILY"/>
</dbReference>
<proteinExistence type="predicted"/>
<name>A0A0F8ZTJ9_9ZZZZ</name>
<dbReference type="PRINTS" id="PR00081">
    <property type="entry name" value="GDHRDH"/>
</dbReference>
<dbReference type="CDD" id="cd05327">
    <property type="entry name" value="retinol-DH_like_SDR_c_like"/>
    <property type="match status" value="1"/>
</dbReference>
<dbReference type="Gene3D" id="3.40.50.720">
    <property type="entry name" value="NAD(P)-binding Rossmann-like Domain"/>
    <property type="match status" value="1"/>
</dbReference>
<sequence length="269" mass="29684">MKGKICMITGANSGIGKATAIALAEMGATVVMVCREKATGENAQKEIIELTGNKNVDLFLCDLSSLKEIREFVSNFKNKYQVLHILINNAGVMMKQGIISTDGFEMNLAVNHLAPFLLTNLLLDMLKKSAPSRIINVSSGAHKMAKLDINDLQSENKKLRLMRIYGNSKLALMLFSYELSRKLEGTNVSVNTVHPGVVSTNLGRHQSKFSQGFSKVVFKKPEKGAETSIYLASSPEVEGITGKYFVNKQTRKSSEASYNEEDAKKIWEI</sequence>
<accession>A0A0F8ZTJ9</accession>
<evidence type="ECO:0008006" key="3">
    <source>
        <dbReference type="Google" id="ProtNLM"/>
    </source>
</evidence>
<dbReference type="Pfam" id="PF00106">
    <property type="entry name" value="adh_short"/>
    <property type="match status" value="1"/>
</dbReference>
<feature type="non-terminal residue" evidence="2">
    <location>
        <position position="269"/>
    </location>
</feature>
<dbReference type="SUPFAM" id="SSF51735">
    <property type="entry name" value="NAD(P)-binding Rossmann-fold domains"/>
    <property type="match status" value="1"/>
</dbReference>
<evidence type="ECO:0000256" key="1">
    <source>
        <dbReference type="ARBA" id="ARBA00023002"/>
    </source>
</evidence>
<dbReference type="AlphaFoldDB" id="A0A0F8ZTJ9"/>
<dbReference type="InterPro" id="IPR020904">
    <property type="entry name" value="Sc_DH/Rdtase_CS"/>
</dbReference>
<dbReference type="InterPro" id="IPR002347">
    <property type="entry name" value="SDR_fam"/>
</dbReference>
<reference evidence="2" key="1">
    <citation type="journal article" date="2015" name="Nature">
        <title>Complex archaea that bridge the gap between prokaryotes and eukaryotes.</title>
        <authorList>
            <person name="Spang A."/>
            <person name="Saw J.H."/>
            <person name="Jorgensen S.L."/>
            <person name="Zaremba-Niedzwiedzka K."/>
            <person name="Martijn J."/>
            <person name="Lind A.E."/>
            <person name="van Eijk R."/>
            <person name="Schleper C."/>
            <person name="Guy L."/>
            <person name="Ettema T.J."/>
        </authorList>
    </citation>
    <scope>NUCLEOTIDE SEQUENCE</scope>
</reference>
<gene>
    <name evidence="2" type="ORF">LCGC14_2734500</name>
</gene>
<comment type="caution">
    <text evidence="2">The sequence shown here is derived from an EMBL/GenBank/DDBJ whole genome shotgun (WGS) entry which is preliminary data.</text>
</comment>